<proteinExistence type="predicted"/>
<reference evidence="1" key="1">
    <citation type="submission" date="2022-10" db="EMBL/GenBank/DDBJ databases">
        <title>The complete genomes of actinobacterial strains from the NBC collection.</title>
        <authorList>
            <person name="Joergensen T.S."/>
            <person name="Alvarez Arevalo M."/>
            <person name="Sterndorff E.B."/>
            <person name="Faurdal D."/>
            <person name="Vuksanovic O."/>
            <person name="Mourched A.-S."/>
            <person name="Charusanti P."/>
            <person name="Shaw S."/>
            <person name="Blin K."/>
            <person name="Weber T."/>
        </authorList>
    </citation>
    <scope>NUCLEOTIDE SEQUENCE</scope>
    <source>
        <strain evidence="1">NBC_01482</strain>
    </source>
</reference>
<dbReference type="PANTHER" id="PTHR34853:SF1">
    <property type="entry name" value="LIPASE 5"/>
    <property type="match status" value="1"/>
</dbReference>
<dbReference type="EMBL" id="CP109441">
    <property type="protein sequence ID" value="WUV49370.1"/>
    <property type="molecule type" value="Genomic_DNA"/>
</dbReference>
<protein>
    <submittedName>
        <fullName evidence="1">Lipase family protein</fullName>
    </submittedName>
</protein>
<organism evidence="1 2">
    <name type="scientific">Nocardia vinacea</name>
    <dbReference type="NCBI Taxonomy" id="96468"/>
    <lineage>
        <taxon>Bacteria</taxon>
        <taxon>Bacillati</taxon>
        <taxon>Actinomycetota</taxon>
        <taxon>Actinomycetes</taxon>
        <taxon>Mycobacteriales</taxon>
        <taxon>Nocardiaceae</taxon>
        <taxon>Nocardia</taxon>
    </lineage>
</organism>
<sequence length="418" mass="43396">MRKVAVLGAVICVGAVAAVGIAVPGTVAAEPDPVAGILHPARDPAAVMPTPLADPFYTPPRGFENLRPGAVVAARLVDLGLKPTPVTATELLIRSTDAKGRPVPVVATLLVPIAPWQGSGPRPLVADNVPIDSLGNHCAPSQQLKLGLSAGLRSVQLPLSKNYAVIVADHQGPRQAYAAGRMAGHAVLDSIRAAVQTPELGLSPDAPTVVSGYSGGAIASGWAAQLAPEYAGEVNLVGAVVGGVPADFGMLINTMNGANAASGVFLAATLGLAREYPEIMGLFNDNGWRLSQFAKDLCFLDAALLGVLAPIPAETLTDMAHPTKLPMIREILAENRLGTAAPRVPVFLYHGINEVWLPFAGAEHLYDDWCRLGVPVRFEAHLGEHLIVADTGVSAANSWIDQRFAGAAEPVGCSKVSR</sequence>
<accession>A0ABZ1Z5M7</accession>
<dbReference type="PIRSF" id="PIRSF029171">
    <property type="entry name" value="Esterase_LipA"/>
    <property type="match status" value="1"/>
</dbReference>
<gene>
    <name evidence="1" type="ORF">OG563_14875</name>
</gene>
<dbReference type="RefSeq" id="WP_329413890.1">
    <property type="nucleotide sequence ID" value="NZ_CP109441.1"/>
</dbReference>
<dbReference type="Gene3D" id="1.10.260.130">
    <property type="match status" value="1"/>
</dbReference>
<dbReference type="Pfam" id="PF03583">
    <property type="entry name" value="LIP"/>
    <property type="match status" value="1"/>
</dbReference>
<dbReference type="Proteomes" id="UP001432062">
    <property type="component" value="Chromosome"/>
</dbReference>
<dbReference type="Gene3D" id="3.40.50.1820">
    <property type="entry name" value="alpha/beta hydrolase"/>
    <property type="match status" value="1"/>
</dbReference>
<dbReference type="PANTHER" id="PTHR34853">
    <property type="match status" value="1"/>
</dbReference>
<evidence type="ECO:0000313" key="2">
    <source>
        <dbReference type="Proteomes" id="UP001432062"/>
    </source>
</evidence>
<dbReference type="SUPFAM" id="SSF53474">
    <property type="entry name" value="alpha/beta-Hydrolases"/>
    <property type="match status" value="1"/>
</dbReference>
<name>A0ABZ1Z5M7_9NOCA</name>
<keyword evidence="2" id="KW-1185">Reference proteome</keyword>
<dbReference type="InterPro" id="IPR005152">
    <property type="entry name" value="Lipase_secreted"/>
</dbReference>
<dbReference type="InterPro" id="IPR029058">
    <property type="entry name" value="AB_hydrolase_fold"/>
</dbReference>
<evidence type="ECO:0000313" key="1">
    <source>
        <dbReference type="EMBL" id="WUV49370.1"/>
    </source>
</evidence>